<gene>
    <name evidence="1" type="ORF">SAMN05660493_02109</name>
</gene>
<dbReference type="RefSeq" id="WP_076783555.1">
    <property type="nucleotide sequence ID" value="NZ_FTPU01000022.1"/>
</dbReference>
<name>A0A1U7PZC8_9FLAO</name>
<sequence>MIEHFHLNELWLNGQFDEYQNYPHDFSVDYIYNILIEKESKAFADQWKNGHKAWSRCEWIQGWIMYETFRLYLTSDI</sequence>
<reference evidence="2" key="1">
    <citation type="submission" date="2016-10" db="EMBL/GenBank/DDBJ databases">
        <authorList>
            <person name="Varghese N."/>
            <person name="Submissions S."/>
        </authorList>
    </citation>
    <scope>NUCLEOTIDE SEQUENCE [LARGE SCALE GENOMIC DNA]</scope>
    <source>
        <strain evidence="2">DSM 19482</strain>
    </source>
</reference>
<keyword evidence="2" id="KW-1185">Reference proteome</keyword>
<accession>A0A1U7PZC8</accession>
<evidence type="ECO:0000313" key="2">
    <source>
        <dbReference type="Proteomes" id="UP000187261"/>
    </source>
</evidence>
<proteinExistence type="predicted"/>
<dbReference type="EMBL" id="FTPU01000022">
    <property type="protein sequence ID" value="SIT97392.1"/>
    <property type="molecule type" value="Genomic_DNA"/>
</dbReference>
<dbReference type="Proteomes" id="UP000187261">
    <property type="component" value="Unassembled WGS sequence"/>
</dbReference>
<organism evidence="1 2">
    <name type="scientific">Epilithonimonas bovis DSM 19482</name>
    <dbReference type="NCBI Taxonomy" id="1121284"/>
    <lineage>
        <taxon>Bacteria</taxon>
        <taxon>Pseudomonadati</taxon>
        <taxon>Bacteroidota</taxon>
        <taxon>Flavobacteriia</taxon>
        <taxon>Flavobacteriales</taxon>
        <taxon>Weeksellaceae</taxon>
        <taxon>Chryseobacterium group</taxon>
        <taxon>Epilithonimonas</taxon>
    </lineage>
</organism>
<evidence type="ECO:0000313" key="1">
    <source>
        <dbReference type="EMBL" id="SIT97392.1"/>
    </source>
</evidence>
<dbReference type="AlphaFoldDB" id="A0A1U7PZC8"/>
<protein>
    <submittedName>
        <fullName evidence="1">Uncharacterized protein</fullName>
    </submittedName>
</protein>
<dbReference type="STRING" id="1121284.SAMN05660493_02109"/>